<feature type="transmembrane region" description="Helical" evidence="1">
    <location>
        <begin position="35"/>
        <end position="53"/>
    </location>
</feature>
<keyword evidence="1" id="KW-0472">Membrane</keyword>
<comment type="caution">
    <text evidence="2">The sequence shown here is derived from an EMBL/GenBank/DDBJ whole genome shotgun (WGS) entry which is preliminary data.</text>
</comment>
<accession>A0ABY3FW57</accession>
<reference evidence="2 3" key="1">
    <citation type="submission" date="2019-06" db="EMBL/GenBank/DDBJ databases">
        <title>Genome sequence analysis of &gt;100 Bacillus licheniformis strains suggests intrinsic resistance to this species.</title>
        <authorList>
            <person name="Wels M."/>
            <person name="Siezen R.J."/>
            <person name="Johansen E."/>
            <person name="Stuer-Lauridsen B."/>
            <person name="Bjerre K."/>
            <person name="Nielsen B.K.K."/>
        </authorList>
    </citation>
    <scope>NUCLEOTIDE SEQUENCE [LARGE SCALE GENOMIC DNA]</scope>
    <source>
        <strain evidence="2 3">BAC-15381</strain>
    </source>
</reference>
<gene>
    <name evidence="2" type="ORF">CHCC15381_2414</name>
</gene>
<feature type="transmembrane region" description="Helical" evidence="1">
    <location>
        <begin position="125"/>
        <end position="143"/>
    </location>
</feature>
<sequence length="148" mass="16895">MRKTYISAPKFAVLGKPVPAYIWKQERGSPVIQSWLLYILFSIAVFRLTRLVVFDTIMAPFRSLFHEEVEEKNEKTGETETYLVMKGKGVRAWIGELLSCYWCTGVWCTAFLLVLYAFVPTIAEWLILLLAIAGLAGVLETIVSKWLD</sequence>
<evidence type="ECO:0000313" key="3">
    <source>
        <dbReference type="Proteomes" id="UP000429980"/>
    </source>
</evidence>
<keyword evidence="3" id="KW-1185">Reference proteome</keyword>
<keyword evidence="1" id="KW-0812">Transmembrane</keyword>
<dbReference type="InterPro" id="IPR010773">
    <property type="entry name" value="Mycophage_PG1_Gp7"/>
</dbReference>
<evidence type="ECO:0000256" key="1">
    <source>
        <dbReference type="SAM" id="Phobius"/>
    </source>
</evidence>
<keyword evidence="1" id="KW-1133">Transmembrane helix</keyword>
<protein>
    <submittedName>
        <fullName evidence="2">Sporulation protein YjcA</fullName>
    </submittedName>
</protein>
<evidence type="ECO:0000313" key="2">
    <source>
        <dbReference type="EMBL" id="TWL37807.1"/>
    </source>
</evidence>
<dbReference type="Proteomes" id="UP000429980">
    <property type="component" value="Unassembled WGS sequence"/>
</dbReference>
<dbReference type="EMBL" id="NILF01000042">
    <property type="protein sequence ID" value="TWL37807.1"/>
    <property type="molecule type" value="Genomic_DNA"/>
</dbReference>
<dbReference type="Pfam" id="PF07098">
    <property type="entry name" value="DUF1360"/>
    <property type="match status" value="1"/>
</dbReference>
<organism evidence="2 3">
    <name type="scientific">Bacillus paralicheniformis</name>
    <dbReference type="NCBI Taxonomy" id="1648923"/>
    <lineage>
        <taxon>Bacteria</taxon>
        <taxon>Bacillati</taxon>
        <taxon>Bacillota</taxon>
        <taxon>Bacilli</taxon>
        <taxon>Bacillales</taxon>
        <taxon>Bacillaceae</taxon>
        <taxon>Bacillus</taxon>
    </lineage>
</organism>
<proteinExistence type="predicted"/>
<feature type="transmembrane region" description="Helical" evidence="1">
    <location>
        <begin position="98"/>
        <end position="119"/>
    </location>
</feature>
<name>A0ABY3FW57_9BACI</name>